<keyword evidence="3" id="KW-0645">Protease</keyword>
<dbReference type="AlphaFoldDB" id="A0A3P7N1U9"/>
<protein>
    <recommendedName>
        <fullName evidence="5">Cytosol aminopeptidase domain-containing protein</fullName>
    </recommendedName>
</protein>
<dbReference type="InterPro" id="IPR011356">
    <property type="entry name" value="Leucine_aapep/pepB"/>
</dbReference>
<dbReference type="Gene3D" id="3.40.630.10">
    <property type="entry name" value="Zn peptidases"/>
    <property type="match status" value="1"/>
</dbReference>
<proteinExistence type="inferred from homology"/>
<keyword evidence="4" id="KW-0378">Hydrolase</keyword>
<organism evidence="6 7">
    <name type="scientific">Dibothriocephalus latus</name>
    <name type="common">Fish tapeworm</name>
    <name type="synonym">Diphyllobothrium latum</name>
    <dbReference type="NCBI Taxonomy" id="60516"/>
    <lineage>
        <taxon>Eukaryota</taxon>
        <taxon>Metazoa</taxon>
        <taxon>Spiralia</taxon>
        <taxon>Lophotrochozoa</taxon>
        <taxon>Platyhelminthes</taxon>
        <taxon>Cestoda</taxon>
        <taxon>Eucestoda</taxon>
        <taxon>Diphyllobothriidea</taxon>
        <taxon>Diphyllobothriidae</taxon>
        <taxon>Dibothriocephalus</taxon>
    </lineage>
</organism>
<evidence type="ECO:0000313" key="6">
    <source>
        <dbReference type="EMBL" id="VDN33450.1"/>
    </source>
</evidence>
<keyword evidence="7" id="KW-1185">Reference proteome</keyword>
<accession>A0A3P7N1U9</accession>
<dbReference type="Proteomes" id="UP000281553">
    <property type="component" value="Unassembled WGS sequence"/>
</dbReference>
<reference evidence="6 7" key="1">
    <citation type="submission" date="2018-11" db="EMBL/GenBank/DDBJ databases">
        <authorList>
            <consortium name="Pathogen Informatics"/>
        </authorList>
    </citation>
    <scope>NUCLEOTIDE SEQUENCE [LARGE SCALE GENOMIC DNA]</scope>
</reference>
<dbReference type="GO" id="GO:0070006">
    <property type="term" value="F:metalloaminopeptidase activity"/>
    <property type="evidence" value="ECO:0007669"/>
    <property type="project" value="InterPro"/>
</dbReference>
<evidence type="ECO:0000259" key="5">
    <source>
        <dbReference type="PROSITE" id="PS00631"/>
    </source>
</evidence>
<dbReference type="GO" id="GO:0030145">
    <property type="term" value="F:manganese ion binding"/>
    <property type="evidence" value="ECO:0007669"/>
    <property type="project" value="InterPro"/>
</dbReference>
<dbReference type="PROSITE" id="PS00631">
    <property type="entry name" value="CYTOSOL_AP"/>
    <property type="match status" value="1"/>
</dbReference>
<keyword evidence="2" id="KW-0031">Aminopeptidase</keyword>
<sequence>MVAAQTPPIVTSEDNLLSQDYDVVVFVNDVGENLGSELAPIENAISGYKQVLKKVIAMKLRKILLVVGPMLTALPHYTWAMGRNPKITAALGALHSLYVPIQVREMTETKQKFNRLGLFKFDVSELSGRIIYLTYTPPGVIDQTLLIVGKGVTIDTGGADLKINGGMYGMHNDKMGAASVAGFFEVLSHLKPKGLKVFGYMPCIRNGLDKDAYLPDEILVARNGLRARIGNTDAEGRVIMSDVLDEARAQVSQLASQYEHSSYEEVL</sequence>
<dbReference type="OrthoDB" id="10041421at2759"/>
<name>A0A3P7N1U9_DIBLA</name>
<gene>
    <name evidence="6" type="ORF">DILT_LOCUS16240</name>
</gene>
<evidence type="ECO:0000256" key="4">
    <source>
        <dbReference type="ARBA" id="ARBA00022801"/>
    </source>
</evidence>
<evidence type="ECO:0000256" key="2">
    <source>
        <dbReference type="ARBA" id="ARBA00022438"/>
    </source>
</evidence>
<dbReference type="SUPFAM" id="SSF53187">
    <property type="entry name" value="Zn-dependent exopeptidases"/>
    <property type="match status" value="1"/>
</dbReference>
<dbReference type="InterPro" id="IPR000819">
    <property type="entry name" value="Peptidase_M17_C"/>
</dbReference>
<feature type="domain" description="Cytosol aminopeptidase" evidence="5">
    <location>
        <begin position="231"/>
        <end position="238"/>
    </location>
</feature>
<dbReference type="PRINTS" id="PR00481">
    <property type="entry name" value="LAMNOPPTDASE"/>
</dbReference>
<evidence type="ECO:0000313" key="7">
    <source>
        <dbReference type="Proteomes" id="UP000281553"/>
    </source>
</evidence>
<dbReference type="GO" id="GO:0005737">
    <property type="term" value="C:cytoplasm"/>
    <property type="evidence" value="ECO:0007669"/>
    <property type="project" value="InterPro"/>
</dbReference>
<comment type="similarity">
    <text evidence="1">Belongs to the peptidase M17 family.</text>
</comment>
<dbReference type="EMBL" id="UYRU01083773">
    <property type="protein sequence ID" value="VDN33450.1"/>
    <property type="molecule type" value="Genomic_DNA"/>
</dbReference>
<dbReference type="PANTHER" id="PTHR11963:SF48">
    <property type="entry name" value="DIPEPTIDASE B, ISOFORM A"/>
    <property type="match status" value="1"/>
</dbReference>
<dbReference type="GO" id="GO:0006508">
    <property type="term" value="P:proteolysis"/>
    <property type="evidence" value="ECO:0007669"/>
    <property type="project" value="UniProtKB-KW"/>
</dbReference>
<dbReference type="PANTHER" id="PTHR11963">
    <property type="entry name" value="LEUCINE AMINOPEPTIDASE-RELATED"/>
    <property type="match status" value="1"/>
</dbReference>
<evidence type="ECO:0000256" key="1">
    <source>
        <dbReference type="ARBA" id="ARBA00009528"/>
    </source>
</evidence>
<dbReference type="Pfam" id="PF00883">
    <property type="entry name" value="Peptidase_M17"/>
    <property type="match status" value="1"/>
</dbReference>
<evidence type="ECO:0000256" key="3">
    <source>
        <dbReference type="ARBA" id="ARBA00022670"/>
    </source>
</evidence>